<dbReference type="AlphaFoldDB" id="A0A9Q1LB75"/>
<dbReference type="Proteomes" id="UP001152561">
    <property type="component" value="Unassembled WGS sequence"/>
</dbReference>
<proteinExistence type="predicted"/>
<organism evidence="2 3">
    <name type="scientific">Anisodus acutangulus</name>
    <dbReference type="NCBI Taxonomy" id="402998"/>
    <lineage>
        <taxon>Eukaryota</taxon>
        <taxon>Viridiplantae</taxon>
        <taxon>Streptophyta</taxon>
        <taxon>Embryophyta</taxon>
        <taxon>Tracheophyta</taxon>
        <taxon>Spermatophyta</taxon>
        <taxon>Magnoliopsida</taxon>
        <taxon>eudicotyledons</taxon>
        <taxon>Gunneridae</taxon>
        <taxon>Pentapetalae</taxon>
        <taxon>asterids</taxon>
        <taxon>lamiids</taxon>
        <taxon>Solanales</taxon>
        <taxon>Solanaceae</taxon>
        <taxon>Solanoideae</taxon>
        <taxon>Hyoscyameae</taxon>
        <taxon>Anisodus</taxon>
    </lineage>
</organism>
<evidence type="ECO:0000313" key="3">
    <source>
        <dbReference type="Proteomes" id="UP001152561"/>
    </source>
</evidence>
<accession>A0A9Q1LB75</accession>
<name>A0A9Q1LB75_9SOLA</name>
<reference evidence="3" key="1">
    <citation type="journal article" date="2023" name="Proc. Natl. Acad. Sci. U.S.A.">
        <title>Genomic and structural basis for evolution of tropane alkaloid biosynthesis.</title>
        <authorList>
            <person name="Wanga Y.-J."/>
            <person name="Taina T."/>
            <person name="Yua J.-Y."/>
            <person name="Lia J."/>
            <person name="Xua B."/>
            <person name="Chenc J."/>
            <person name="D'Auriad J.C."/>
            <person name="Huanga J.-P."/>
            <person name="Huanga S.-X."/>
        </authorList>
    </citation>
    <scope>NUCLEOTIDE SEQUENCE [LARGE SCALE GENOMIC DNA]</scope>
    <source>
        <strain evidence="3">cv. KIB-2019</strain>
    </source>
</reference>
<dbReference type="PANTHER" id="PTHR11918">
    <property type="entry name" value="RADICAL SAM PROTEINS"/>
    <property type="match status" value="1"/>
</dbReference>
<comment type="caution">
    <text evidence="2">The sequence shown here is derived from an EMBL/GenBank/DDBJ whole genome shotgun (WGS) entry which is preliminary data.</text>
</comment>
<evidence type="ECO:0000256" key="1">
    <source>
        <dbReference type="ARBA" id="ARBA00022679"/>
    </source>
</evidence>
<protein>
    <submittedName>
        <fullName evidence="2">Uncharacterized protein</fullName>
    </submittedName>
</protein>
<keyword evidence="1" id="KW-0808">Transferase</keyword>
<dbReference type="GO" id="GO:0005783">
    <property type="term" value="C:endoplasmic reticulum"/>
    <property type="evidence" value="ECO:0007669"/>
    <property type="project" value="TreeGrafter"/>
</dbReference>
<dbReference type="PANTHER" id="PTHR11918:SF45">
    <property type="entry name" value="THREONYLCARBAMOYLADENOSINE TRNA METHYLTHIOTRANSFERASE"/>
    <property type="match status" value="1"/>
</dbReference>
<gene>
    <name evidence="2" type="ORF">K7X08_025764</name>
</gene>
<dbReference type="OrthoDB" id="1746438at2759"/>
<keyword evidence="3" id="KW-1185">Reference proteome</keyword>
<dbReference type="EMBL" id="JAJAGQ010000021">
    <property type="protein sequence ID" value="KAJ8531033.1"/>
    <property type="molecule type" value="Genomic_DNA"/>
</dbReference>
<sequence length="69" mass="7870">MELVPGMQIATDIICGFPVPPHSHFSAIGTWRHRSPLQVKLMKIFLTVVLIKEYKLAQVHISQFYPRPG</sequence>
<evidence type="ECO:0000313" key="2">
    <source>
        <dbReference type="EMBL" id="KAJ8531033.1"/>
    </source>
</evidence>
<dbReference type="GO" id="GO:0035598">
    <property type="term" value="F:tRNA (N(6)-L-threonylcarbamoyladenosine(37)-C(2))-methylthiotransferase activity"/>
    <property type="evidence" value="ECO:0007669"/>
    <property type="project" value="TreeGrafter"/>
</dbReference>